<evidence type="ECO:0000313" key="2">
    <source>
        <dbReference type="Proteomes" id="UP000018438"/>
    </source>
</evidence>
<dbReference type="HOGENOM" id="CLU_172311_0_0_6"/>
<dbReference type="AlphaFoldDB" id="N8Y5Z2"/>
<dbReference type="RefSeq" id="WP_004811532.1">
    <property type="nucleotide sequence ID" value="NZ_KB849446.1"/>
</dbReference>
<organism evidence="1 2">
    <name type="scientific">Acinetobacter schindleri NIPH 900</name>
    <dbReference type="NCBI Taxonomy" id="1217675"/>
    <lineage>
        <taxon>Bacteria</taxon>
        <taxon>Pseudomonadati</taxon>
        <taxon>Pseudomonadota</taxon>
        <taxon>Gammaproteobacteria</taxon>
        <taxon>Moraxellales</taxon>
        <taxon>Moraxellaceae</taxon>
        <taxon>Acinetobacter</taxon>
    </lineage>
</organism>
<dbReference type="PATRIC" id="fig|1217675.3.peg.90"/>
<dbReference type="EMBL" id="APPI01000003">
    <property type="protein sequence ID" value="ENV14750.1"/>
    <property type="molecule type" value="Genomic_DNA"/>
</dbReference>
<protein>
    <submittedName>
        <fullName evidence="1">Uncharacterized protein</fullName>
    </submittedName>
</protein>
<evidence type="ECO:0000313" key="1">
    <source>
        <dbReference type="EMBL" id="ENV14750.1"/>
    </source>
</evidence>
<sequence length="104" mass="12219">MNFIFKTEDLKRMIEHWLNTPPNGYIGVSYGRNPKELINRPMDDDTADLLLSWMREDIPVLKQLDDNDLSIVSEELNFETKQFYIQIGQIVIPIKTEYTEALEV</sequence>
<comment type="caution">
    <text evidence="1">The sequence shown here is derived from an EMBL/GenBank/DDBJ whole genome shotgun (WGS) entry which is preliminary data.</text>
</comment>
<name>N8Y5Z2_9GAMM</name>
<proteinExistence type="predicted"/>
<accession>N8Y5Z2</accession>
<keyword evidence="2" id="KW-1185">Reference proteome</keyword>
<reference evidence="1 2" key="1">
    <citation type="submission" date="2013-02" db="EMBL/GenBank/DDBJ databases">
        <title>The Genome Sequence of Acinetobacter schindleri NIPH 900.</title>
        <authorList>
            <consortium name="The Broad Institute Genome Sequencing Platform"/>
            <consortium name="The Broad Institute Genome Sequencing Center for Infectious Disease"/>
            <person name="Cerqueira G."/>
            <person name="Feldgarden M."/>
            <person name="Courvalin P."/>
            <person name="Perichon B."/>
            <person name="Grillot-Courvalin C."/>
            <person name="Clermont D."/>
            <person name="Rocha E."/>
            <person name="Yoon E.-J."/>
            <person name="Nemec A."/>
            <person name="Walker B."/>
            <person name="Young S.K."/>
            <person name="Zeng Q."/>
            <person name="Gargeya S."/>
            <person name="Fitzgerald M."/>
            <person name="Haas B."/>
            <person name="Abouelleil A."/>
            <person name="Alvarado L."/>
            <person name="Arachchi H.M."/>
            <person name="Berlin A.M."/>
            <person name="Chapman S.B."/>
            <person name="Dewar J."/>
            <person name="Goldberg J."/>
            <person name="Griggs A."/>
            <person name="Gujja S."/>
            <person name="Hansen M."/>
            <person name="Howarth C."/>
            <person name="Imamovic A."/>
            <person name="Larimer J."/>
            <person name="McCowan C."/>
            <person name="Murphy C."/>
            <person name="Neiman D."/>
            <person name="Pearson M."/>
            <person name="Priest M."/>
            <person name="Roberts A."/>
            <person name="Saif S."/>
            <person name="Shea T."/>
            <person name="Sisk P."/>
            <person name="Sykes S."/>
            <person name="Wortman J."/>
            <person name="Nusbaum C."/>
            <person name="Birren B."/>
        </authorList>
    </citation>
    <scope>NUCLEOTIDE SEQUENCE [LARGE SCALE GENOMIC DNA]</scope>
    <source>
        <strain evidence="1 2">NIPH 900</strain>
    </source>
</reference>
<gene>
    <name evidence="1" type="ORF">F965_00096</name>
</gene>
<dbReference type="Proteomes" id="UP000018438">
    <property type="component" value="Unassembled WGS sequence"/>
</dbReference>